<dbReference type="Proteomes" id="UP001158576">
    <property type="component" value="Chromosome XSR"/>
</dbReference>
<evidence type="ECO:0000256" key="9">
    <source>
        <dbReference type="ARBA" id="ARBA00045321"/>
    </source>
</evidence>
<evidence type="ECO:0000256" key="5">
    <source>
        <dbReference type="ARBA" id="ARBA00022794"/>
    </source>
</evidence>
<keyword evidence="7" id="KW-0206">Cytoskeleton</keyword>
<keyword evidence="6" id="KW-0969">Cilium</keyword>
<organism evidence="10 11">
    <name type="scientific">Oikopleura dioica</name>
    <name type="common">Tunicate</name>
    <dbReference type="NCBI Taxonomy" id="34765"/>
    <lineage>
        <taxon>Eukaryota</taxon>
        <taxon>Metazoa</taxon>
        <taxon>Chordata</taxon>
        <taxon>Tunicata</taxon>
        <taxon>Appendicularia</taxon>
        <taxon>Copelata</taxon>
        <taxon>Oikopleuridae</taxon>
        <taxon>Oikopleura</taxon>
    </lineage>
</organism>
<evidence type="ECO:0000256" key="3">
    <source>
        <dbReference type="ARBA" id="ARBA00021602"/>
    </source>
</evidence>
<evidence type="ECO:0000256" key="7">
    <source>
        <dbReference type="ARBA" id="ARBA00023212"/>
    </source>
</evidence>
<evidence type="ECO:0000256" key="8">
    <source>
        <dbReference type="ARBA" id="ARBA00023273"/>
    </source>
</evidence>
<keyword evidence="11" id="KW-1185">Reference proteome</keyword>
<keyword evidence="4" id="KW-0963">Cytoplasm</keyword>
<sequence length="631" mass="72298">MRIGKRGPSQAETVIKAIIRKIVQRCQEKGAALSETLVGFMVKSVVLDPEANFSVERTLTQPDVDRLIDTCTKRLTETKSSRLETIKMQVYFDMNYTSRTEFIGEHRRVIRSRLVTTVNEICESRALSREELQNLYRRIVAYILLESGLGSPTDMAIVRETTTALQSVFPPQELGTFLEFSKREKERHLAELTRIVSGIRLFNKKNGTGSSRGIEDLPVIIQDAINPSLIEVEAERQNAQKLAEHYTAIIMSDTFDPNGENMDKIHDALYNIAQWEVFLRIIYNELVKSSHQVDTLTEKLNAAFECIQNAVQQRTAVPTNQVYPLFIKLSELWTFFQEEIVLLSVFQNIRQNAKEFIKQHEILFPWPVIRKLTADMTVKRMDEYLADAEASGRIDPSTGKDSADKDDITWVYPETLTQNMKIESMTFRFRSFCPLMLAEYGLLIPGSAKIGMLNHDDGFYVFSSSQAAKTFTADIGGFLNKISAKARISTELINLVQLQRQFQNLAQHEGFGSGSGQRLQQDTACQTDTHLLPPTQDKEYEWNEWEMRRKALKLANLRKCVTHSTQTVLSNFRRENETQVYLPKENDSQTKKESYTNAPKKNVYYAGLRGDTRKNAFKQWDITDYRGVDPN</sequence>
<evidence type="ECO:0000313" key="10">
    <source>
        <dbReference type="EMBL" id="CAG5094375.1"/>
    </source>
</evidence>
<name>A0ABN7SD65_OIKDI</name>
<protein>
    <recommendedName>
        <fullName evidence="3">Cilia- and flagella-associated protein 206</fullName>
    </recommendedName>
</protein>
<comment type="function">
    <text evidence="9">Essential for sperm motility and is involved in the regulation of the beating frequency of motile cilia on the epithelial cells of the respiratory tract. Required for the establishment of radial spokes in sperm flagella.</text>
</comment>
<dbReference type="InterPro" id="IPR021897">
    <property type="entry name" value="FAP206"/>
</dbReference>
<dbReference type="PANTHER" id="PTHR21442">
    <property type="entry name" value="CILIA- AND FLAGELLA-ASSOCIATED PROTEIN 206"/>
    <property type="match status" value="1"/>
</dbReference>
<comment type="subcellular location">
    <subcellularLocation>
        <location evidence="1">Cytoplasm</location>
        <location evidence="1">Cytoskeleton</location>
        <location evidence="1">Cilium axoneme</location>
    </subcellularLocation>
</comment>
<evidence type="ECO:0000256" key="4">
    <source>
        <dbReference type="ARBA" id="ARBA00022490"/>
    </source>
</evidence>
<proteinExistence type="inferred from homology"/>
<dbReference type="Pfam" id="PF12018">
    <property type="entry name" value="FAP206"/>
    <property type="match status" value="1"/>
</dbReference>
<evidence type="ECO:0000256" key="6">
    <source>
        <dbReference type="ARBA" id="ARBA00023069"/>
    </source>
</evidence>
<reference evidence="10 11" key="1">
    <citation type="submission" date="2021-04" db="EMBL/GenBank/DDBJ databases">
        <authorList>
            <person name="Bliznina A."/>
        </authorList>
    </citation>
    <scope>NUCLEOTIDE SEQUENCE [LARGE SCALE GENOMIC DNA]</scope>
</reference>
<evidence type="ECO:0000256" key="1">
    <source>
        <dbReference type="ARBA" id="ARBA00004430"/>
    </source>
</evidence>
<dbReference type="PANTHER" id="PTHR21442:SF0">
    <property type="entry name" value="CILIA- AND FLAGELLA-ASSOCIATED PROTEIN 206"/>
    <property type="match status" value="1"/>
</dbReference>
<accession>A0ABN7SD65</accession>
<dbReference type="EMBL" id="OU015569">
    <property type="protein sequence ID" value="CAG5094375.1"/>
    <property type="molecule type" value="Genomic_DNA"/>
</dbReference>
<comment type="similarity">
    <text evidence="2">Belongs to the CFAP206 family.</text>
</comment>
<evidence type="ECO:0000313" key="11">
    <source>
        <dbReference type="Proteomes" id="UP001158576"/>
    </source>
</evidence>
<gene>
    <name evidence="10" type="ORF">OKIOD_LOCUS5058</name>
</gene>
<evidence type="ECO:0000256" key="2">
    <source>
        <dbReference type="ARBA" id="ARBA00010500"/>
    </source>
</evidence>
<keyword evidence="8" id="KW-0966">Cell projection</keyword>
<keyword evidence="5" id="KW-0970">Cilium biogenesis/degradation</keyword>